<organism evidence="1 2">
    <name type="scientific">Parvularcula maris</name>
    <dbReference type="NCBI Taxonomy" id="2965077"/>
    <lineage>
        <taxon>Bacteria</taxon>
        <taxon>Pseudomonadati</taxon>
        <taxon>Pseudomonadota</taxon>
        <taxon>Alphaproteobacteria</taxon>
        <taxon>Parvularculales</taxon>
        <taxon>Parvularculaceae</taxon>
        <taxon>Parvularcula</taxon>
    </lineage>
</organism>
<comment type="caution">
    <text evidence="1">The sequence shown here is derived from an EMBL/GenBank/DDBJ whole genome shotgun (WGS) entry which is preliminary data.</text>
</comment>
<protein>
    <recommendedName>
        <fullName evidence="3">Tetratricopeptide repeat protein</fullName>
    </recommendedName>
</protein>
<dbReference type="AlphaFoldDB" id="A0A9X2L9N2"/>
<evidence type="ECO:0000313" key="2">
    <source>
        <dbReference type="Proteomes" id="UP001142610"/>
    </source>
</evidence>
<dbReference type="SMART" id="SM00028">
    <property type="entry name" value="TPR"/>
    <property type="match status" value="2"/>
</dbReference>
<dbReference type="EMBL" id="JANIBC010000006">
    <property type="protein sequence ID" value="MCQ8185644.1"/>
    <property type="molecule type" value="Genomic_DNA"/>
</dbReference>
<proteinExistence type="predicted"/>
<dbReference type="RefSeq" id="WP_256619534.1">
    <property type="nucleotide sequence ID" value="NZ_JANIBC010000006.1"/>
</dbReference>
<dbReference type="Gene3D" id="1.25.40.10">
    <property type="entry name" value="Tetratricopeptide repeat domain"/>
    <property type="match status" value="1"/>
</dbReference>
<dbReference type="SUPFAM" id="SSF48452">
    <property type="entry name" value="TPR-like"/>
    <property type="match status" value="1"/>
</dbReference>
<accession>A0A9X2L9N2</accession>
<keyword evidence="2" id="KW-1185">Reference proteome</keyword>
<dbReference type="Proteomes" id="UP001142610">
    <property type="component" value="Unassembled WGS sequence"/>
</dbReference>
<sequence>MLAALFLTIVLSQSDLADVHNGQCSVEDGPEVGIGLLCERARIAIEARELSVAESLAAKASKLAPSYPGVWVVRAEVAQSGRRVDEARGFYEKASNLAPTNAAILVSMGDFEAEEGNVRGAAVLYEKAAEIAPDLPGLAERLEAVTDEPASSEI</sequence>
<evidence type="ECO:0008006" key="3">
    <source>
        <dbReference type="Google" id="ProtNLM"/>
    </source>
</evidence>
<name>A0A9X2L9N2_9PROT</name>
<dbReference type="InterPro" id="IPR019734">
    <property type="entry name" value="TPR_rpt"/>
</dbReference>
<gene>
    <name evidence="1" type="ORF">NOG11_09570</name>
</gene>
<dbReference type="InterPro" id="IPR011990">
    <property type="entry name" value="TPR-like_helical_dom_sf"/>
</dbReference>
<reference evidence="1" key="1">
    <citation type="submission" date="2022-07" db="EMBL/GenBank/DDBJ databases">
        <title>Parvularcula maris sp. nov., an algicidal bacterium isolated from seawater.</title>
        <authorList>
            <person name="Li F."/>
        </authorList>
    </citation>
    <scope>NUCLEOTIDE SEQUENCE</scope>
    <source>
        <strain evidence="1">BGMRC 0090</strain>
    </source>
</reference>
<evidence type="ECO:0000313" key="1">
    <source>
        <dbReference type="EMBL" id="MCQ8185644.1"/>
    </source>
</evidence>